<evidence type="ECO:0000313" key="4">
    <source>
        <dbReference type="Proteomes" id="UP000038010"/>
    </source>
</evidence>
<evidence type="ECO:0000313" key="3">
    <source>
        <dbReference type="EMBL" id="KPI34525.1"/>
    </source>
</evidence>
<dbReference type="Pfam" id="PF00171">
    <property type="entry name" value="Aldedh"/>
    <property type="match status" value="1"/>
</dbReference>
<dbReference type="GO" id="GO:0009450">
    <property type="term" value="P:gamma-aminobutyric acid catabolic process"/>
    <property type="evidence" value="ECO:0007669"/>
    <property type="project" value="TreeGrafter"/>
</dbReference>
<keyword evidence="1" id="KW-0560">Oxidoreductase</keyword>
<proteinExistence type="predicted"/>
<dbReference type="PANTHER" id="PTHR43353">
    <property type="entry name" value="SUCCINATE-SEMIALDEHYDE DEHYDROGENASE, MITOCHONDRIAL"/>
    <property type="match status" value="1"/>
</dbReference>
<dbReference type="GO" id="GO:0004777">
    <property type="term" value="F:succinate-semialdehyde dehydrogenase (NAD+) activity"/>
    <property type="evidence" value="ECO:0007669"/>
    <property type="project" value="TreeGrafter"/>
</dbReference>
<dbReference type="Proteomes" id="UP000038010">
    <property type="component" value="Unassembled WGS sequence"/>
</dbReference>
<dbReference type="VEuPathDB" id="FungiDB:AB675_7392"/>
<evidence type="ECO:0000256" key="1">
    <source>
        <dbReference type="ARBA" id="ARBA00023002"/>
    </source>
</evidence>
<dbReference type="PROSITE" id="PS00070">
    <property type="entry name" value="ALDEHYDE_DEHYDR_CYS"/>
    <property type="match status" value="1"/>
</dbReference>
<dbReference type="RefSeq" id="XP_017994488.1">
    <property type="nucleotide sequence ID" value="XM_018147757.1"/>
</dbReference>
<sequence length="483" mass="51901">MKTNAEHVDLIINGDPVSSDDQRPVIDPATNRRLWTYSSATTTHAVQAVESASIALQSWSAVNVRKRAEILQRAADLMLQHQEELKQTMMSEVGADDAFVDFNIHATVKQLRDLAGRAVTIQGKSPSVEDDGRSALVLKAPYGVVLGIAPWNAPYILGTRSFAAALVMGNTAVVKGSEMSPKSFKLIVDIFYEAGLPPGCLNLIFVAPEHASAVTTALIKHSAIAKISFTGSTAIGRVIARMAAECLKPVLLELGGKASAIVFQDADLAKAAKEILIGGLLHSGQVCMATERVLVEASIASKFTQVLQDTFAALKADRNLAWIGNPILISNAASQKTRSLVSDALRKGATSLLQQAIDKSTNEEHSPLQPAILGNVKDDMDIYYQESFGPILTVHTFASEAEALRIANDTEYGLVGAIFTNDLRKALRIAKGYRTGAVHINSMSIHDEASLPHGGTKASGYGRFNADEGLMEWVQTKVITWDN</sequence>
<dbReference type="CDD" id="cd07105">
    <property type="entry name" value="ALDH_SaliADH"/>
    <property type="match status" value="1"/>
</dbReference>
<dbReference type="InterPro" id="IPR016160">
    <property type="entry name" value="Ald_DH_CS_CYS"/>
</dbReference>
<keyword evidence="4" id="KW-1185">Reference proteome</keyword>
<dbReference type="STRING" id="1664694.A0A0N1NX39"/>
<dbReference type="SUPFAM" id="SSF53720">
    <property type="entry name" value="ALDH-like"/>
    <property type="match status" value="1"/>
</dbReference>
<dbReference type="InterPro" id="IPR016161">
    <property type="entry name" value="Ald_DH/histidinol_DH"/>
</dbReference>
<name>A0A0N1NX39_9EURO</name>
<dbReference type="OrthoDB" id="310895at2759"/>
<organism evidence="3 4">
    <name type="scientific">Cyphellophora attinorum</name>
    <dbReference type="NCBI Taxonomy" id="1664694"/>
    <lineage>
        <taxon>Eukaryota</taxon>
        <taxon>Fungi</taxon>
        <taxon>Dikarya</taxon>
        <taxon>Ascomycota</taxon>
        <taxon>Pezizomycotina</taxon>
        <taxon>Eurotiomycetes</taxon>
        <taxon>Chaetothyriomycetidae</taxon>
        <taxon>Chaetothyriales</taxon>
        <taxon>Cyphellophoraceae</taxon>
        <taxon>Cyphellophora</taxon>
    </lineage>
</organism>
<dbReference type="InterPro" id="IPR015590">
    <property type="entry name" value="Aldehyde_DH_dom"/>
</dbReference>
<dbReference type="Gene3D" id="3.40.605.10">
    <property type="entry name" value="Aldehyde Dehydrogenase, Chain A, domain 1"/>
    <property type="match status" value="1"/>
</dbReference>
<dbReference type="AlphaFoldDB" id="A0A0N1NX39"/>
<reference evidence="3 4" key="1">
    <citation type="submission" date="2015-06" db="EMBL/GenBank/DDBJ databases">
        <title>Draft genome of the ant-associated black yeast Phialophora attae CBS 131958.</title>
        <authorList>
            <person name="Moreno L.F."/>
            <person name="Stielow B.J."/>
            <person name="de Hoog S."/>
            <person name="Vicente V.A."/>
            <person name="Weiss V.A."/>
            <person name="de Vries M."/>
            <person name="Cruz L.M."/>
            <person name="Souza E.M."/>
        </authorList>
    </citation>
    <scope>NUCLEOTIDE SEQUENCE [LARGE SCALE GENOMIC DNA]</scope>
    <source>
        <strain evidence="3 4">CBS 131958</strain>
    </source>
</reference>
<dbReference type="InterPro" id="IPR016163">
    <property type="entry name" value="Ald_DH_C"/>
</dbReference>
<dbReference type="GeneID" id="28739637"/>
<dbReference type="EMBL" id="LFJN01000057">
    <property type="protein sequence ID" value="KPI34525.1"/>
    <property type="molecule type" value="Genomic_DNA"/>
</dbReference>
<gene>
    <name evidence="3" type="ORF">AB675_7392</name>
</gene>
<comment type="caution">
    <text evidence="3">The sequence shown here is derived from an EMBL/GenBank/DDBJ whole genome shotgun (WGS) entry which is preliminary data.</text>
</comment>
<accession>A0A0N1NX39</accession>
<protein>
    <submittedName>
        <fullName evidence="3">Salicylaldehyde dehydrogenase</fullName>
    </submittedName>
</protein>
<dbReference type="PANTHER" id="PTHR43353:SF6">
    <property type="entry name" value="CYTOPLASMIC ALDEHYDE DEHYDROGENASE (EUROFUNG)"/>
    <property type="match status" value="1"/>
</dbReference>
<feature type="domain" description="Aldehyde dehydrogenase" evidence="2">
    <location>
        <begin position="21"/>
        <end position="479"/>
    </location>
</feature>
<evidence type="ECO:0000259" key="2">
    <source>
        <dbReference type="Pfam" id="PF00171"/>
    </source>
</evidence>
<dbReference type="FunFam" id="3.40.605.10:FF:000063">
    <property type="entry name" value="Succinate-semialdehyde dehydrogenase, mitochondrial"/>
    <property type="match status" value="1"/>
</dbReference>
<dbReference type="Gene3D" id="3.40.309.10">
    <property type="entry name" value="Aldehyde Dehydrogenase, Chain A, domain 2"/>
    <property type="match status" value="1"/>
</dbReference>
<dbReference type="InterPro" id="IPR050740">
    <property type="entry name" value="Aldehyde_DH_Superfamily"/>
</dbReference>
<dbReference type="InterPro" id="IPR016162">
    <property type="entry name" value="Ald_DH_N"/>
</dbReference>